<name>A0A5D4TAP6_9BACI</name>
<dbReference type="RefSeq" id="WP_148979158.1">
    <property type="nucleotide sequence ID" value="NZ_JBNILM010000004.1"/>
</dbReference>
<dbReference type="Proteomes" id="UP000324517">
    <property type="component" value="Unassembled WGS sequence"/>
</dbReference>
<dbReference type="OrthoDB" id="2376828at2"/>
<evidence type="ECO:0000313" key="1">
    <source>
        <dbReference type="EMBL" id="TYS72275.1"/>
    </source>
</evidence>
<protein>
    <submittedName>
        <fullName evidence="1">Uncharacterized protein</fullName>
    </submittedName>
</protein>
<sequence>MYTKVCPTCSQKSFSSCSTFNWECPVCTTDLTPQYATVDGGSVVRRALPFNKQLTLVIKSWKINQQI</sequence>
<organism evidence="1 2">
    <name type="scientific">Sutcliffiella horikoshii</name>
    <dbReference type="NCBI Taxonomy" id="79883"/>
    <lineage>
        <taxon>Bacteria</taxon>
        <taxon>Bacillati</taxon>
        <taxon>Bacillota</taxon>
        <taxon>Bacilli</taxon>
        <taxon>Bacillales</taxon>
        <taxon>Bacillaceae</taxon>
        <taxon>Sutcliffiella</taxon>
    </lineage>
</organism>
<gene>
    <name evidence="1" type="ORF">FZC75_09955</name>
</gene>
<comment type="caution">
    <text evidence="1">The sequence shown here is derived from an EMBL/GenBank/DDBJ whole genome shotgun (WGS) entry which is preliminary data.</text>
</comment>
<accession>A0A5D4TAP6</accession>
<proteinExistence type="predicted"/>
<dbReference type="AlphaFoldDB" id="A0A5D4TAP6"/>
<reference evidence="1 2" key="1">
    <citation type="submission" date="2019-08" db="EMBL/GenBank/DDBJ databases">
        <title>Bacillus genomes from the desert of Cuatro Cienegas, Coahuila.</title>
        <authorList>
            <person name="Olmedo-Alvarez G."/>
        </authorList>
    </citation>
    <scope>NUCLEOTIDE SEQUENCE [LARGE SCALE GENOMIC DNA]</scope>
    <source>
        <strain evidence="1 2">CH98b_3T</strain>
    </source>
</reference>
<dbReference type="EMBL" id="VTET01000004">
    <property type="protein sequence ID" value="TYS72275.1"/>
    <property type="molecule type" value="Genomic_DNA"/>
</dbReference>
<evidence type="ECO:0000313" key="2">
    <source>
        <dbReference type="Proteomes" id="UP000324517"/>
    </source>
</evidence>